<feature type="domain" description="Bromo" evidence="7">
    <location>
        <begin position="844"/>
        <end position="914"/>
    </location>
</feature>
<dbReference type="InterPro" id="IPR001487">
    <property type="entry name" value="Bromodomain"/>
</dbReference>
<evidence type="ECO:0000259" key="7">
    <source>
        <dbReference type="PROSITE" id="PS50014"/>
    </source>
</evidence>
<feature type="region of interest" description="Disordered" evidence="6">
    <location>
        <begin position="763"/>
        <end position="809"/>
    </location>
</feature>
<dbReference type="InterPro" id="IPR040240">
    <property type="entry name" value="TAF1"/>
</dbReference>
<sequence>MQAPIVIKPKEAEEDQADDAVTGTADSMDYDYDDYEPIDPKNVKFSDLFAPKLRIVKPAVNKKLFKKPPQRNNTWVLSRNDIDVFFGRIQQQKDTESWGIYRGRRWKDDIEEREIFATKTVPSSLDPVVLDNWEDKIVWDDEDIAAEKLENDPREEHARLLIRNTALDREDWTDAIIWDDDENYVPPPLVINDPTIVNDLKDWGYGANPSTVTKSIINTLFPVDKFNLSNDQFYVNARKHEEVRQTSGNAILKHARAAIEMMWPHYKTQLNTQELRNFHRPPIKFTAGEQITFSRVKGAKKKKDVDPIQDYMNLSLKDSTNYVLLEYTEEYPPILSNFGMGTLLQNFYRKLDEKDLTMPKLEIGQHSPLENIDASPFNNFGDVAPGDVIQGITNNLIRAPVFRHEIPPTDFLLIRYTHNGKTKYYLRDCPYLFAVGQTYPQQEVPRPQSRKVLNLCKFRLHSIAFRLMLQNPNQRLWYPKLQKYYVGQVESVVRQRLREVCQNWKKGENTGWYKIKQSKMMPTEEELQKIITPEWCCLLETAFAGEQRLKDIGYANLDLSEAPGGEEDEKEDKEENLEENSTDLEIQMAPWIWTKNFVMTISGKGMVQLYGGGDPTGCGEGFSFIRQSMKEMFYREGEAPPPSALKTPKNLVRFSYSEQQVVYKEEIRRIWNAQFKRLSSKKAPELQTDEELGDEDDMEEDKADGSGNKQAVAVKPKDDDTMSIAASAVSNAVKSNRRLVIKRYVKLSDGKLGGKHQVQIREQALAASAPPPEDDGKKSRKKKLPDTIITENTPAFPVRHDSSSSQPGLKLKFNLSSMEQKPKPPPTPAGELNAIFDMVVTTFINLPESGAFCFPVSREIFPDYHTLVKTPISLEEIKTKCANATYKSAEQFTSDITLIYENSALYNGVDHALTKIAHHFVTKTHKQLLQFHSEIMRLETEIMQAGSSSVLLHSQCNPQVKV</sequence>
<feature type="region of interest" description="Disordered" evidence="6">
    <location>
        <begin position="1"/>
        <end position="25"/>
    </location>
</feature>
<dbReference type="Proteomes" id="UP000193642">
    <property type="component" value="Unassembled WGS sequence"/>
</dbReference>
<dbReference type="PROSITE" id="PS50014">
    <property type="entry name" value="BROMODOMAIN_2"/>
    <property type="match status" value="1"/>
</dbReference>
<dbReference type="OrthoDB" id="5752at2759"/>
<evidence type="ECO:0000256" key="6">
    <source>
        <dbReference type="SAM" id="MobiDB-lite"/>
    </source>
</evidence>
<keyword evidence="4" id="KW-0539">Nucleus</keyword>
<evidence type="ECO:0000256" key="4">
    <source>
        <dbReference type="ARBA" id="ARBA00023242"/>
    </source>
</evidence>
<gene>
    <name evidence="8" type="ORF">BCR33DRAFT_767451</name>
</gene>
<dbReference type="PRINTS" id="PR00503">
    <property type="entry name" value="BROMODOMAIN"/>
</dbReference>
<dbReference type="GO" id="GO:0004402">
    <property type="term" value="F:histone acetyltransferase activity"/>
    <property type="evidence" value="ECO:0007669"/>
    <property type="project" value="InterPro"/>
</dbReference>
<dbReference type="EMBL" id="MCGO01000031">
    <property type="protein sequence ID" value="ORY41606.1"/>
    <property type="molecule type" value="Genomic_DNA"/>
</dbReference>
<comment type="similarity">
    <text evidence="2">Belongs to the TAF1 family.</text>
</comment>
<dbReference type="PROSITE" id="PS00633">
    <property type="entry name" value="BROMODOMAIN_1"/>
    <property type="match status" value="1"/>
</dbReference>
<organism evidence="8 9">
    <name type="scientific">Rhizoclosmatium globosum</name>
    <dbReference type="NCBI Taxonomy" id="329046"/>
    <lineage>
        <taxon>Eukaryota</taxon>
        <taxon>Fungi</taxon>
        <taxon>Fungi incertae sedis</taxon>
        <taxon>Chytridiomycota</taxon>
        <taxon>Chytridiomycota incertae sedis</taxon>
        <taxon>Chytridiomycetes</taxon>
        <taxon>Chytridiales</taxon>
        <taxon>Chytriomycetaceae</taxon>
        <taxon>Rhizoclosmatium</taxon>
    </lineage>
</organism>
<evidence type="ECO:0000256" key="2">
    <source>
        <dbReference type="ARBA" id="ARBA00009064"/>
    </source>
</evidence>
<dbReference type="GO" id="GO:0017025">
    <property type="term" value="F:TBP-class protein binding"/>
    <property type="evidence" value="ECO:0007669"/>
    <property type="project" value="InterPro"/>
</dbReference>
<dbReference type="AlphaFoldDB" id="A0A1Y2C3S3"/>
<feature type="region of interest" description="Disordered" evidence="6">
    <location>
        <begin position="560"/>
        <end position="580"/>
    </location>
</feature>
<evidence type="ECO:0000313" key="8">
    <source>
        <dbReference type="EMBL" id="ORY41606.1"/>
    </source>
</evidence>
<evidence type="ECO:0000256" key="3">
    <source>
        <dbReference type="ARBA" id="ARBA00023117"/>
    </source>
</evidence>
<accession>A0A1Y2C3S3</accession>
<dbReference type="PANTHER" id="PTHR13900">
    <property type="entry name" value="TRANSCRIPTION INITIATION FACTOR TFIID"/>
    <property type="match status" value="1"/>
</dbReference>
<dbReference type="PANTHER" id="PTHR13900:SF0">
    <property type="entry name" value="TRANSCRIPTION INITIATION FACTOR TFIID SUBUNIT 1"/>
    <property type="match status" value="1"/>
</dbReference>
<feature type="region of interest" description="Disordered" evidence="6">
    <location>
        <begin position="682"/>
        <end position="717"/>
    </location>
</feature>
<dbReference type="Gene3D" id="1.20.920.10">
    <property type="entry name" value="Bromodomain-like"/>
    <property type="match status" value="1"/>
</dbReference>
<dbReference type="InterPro" id="IPR018359">
    <property type="entry name" value="Bromodomain_CS"/>
</dbReference>
<keyword evidence="3 5" id="KW-0103">Bromodomain</keyword>
<dbReference type="GO" id="GO:0051123">
    <property type="term" value="P:RNA polymerase II preinitiation complex assembly"/>
    <property type="evidence" value="ECO:0007669"/>
    <property type="project" value="TreeGrafter"/>
</dbReference>
<comment type="caution">
    <text evidence="8">The sequence shown here is derived from an EMBL/GenBank/DDBJ whole genome shotgun (WGS) entry which is preliminary data.</text>
</comment>
<reference evidence="8 9" key="1">
    <citation type="submission" date="2016-07" db="EMBL/GenBank/DDBJ databases">
        <title>Pervasive Adenine N6-methylation of Active Genes in Fungi.</title>
        <authorList>
            <consortium name="DOE Joint Genome Institute"/>
            <person name="Mondo S.J."/>
            <person name="Dannebaum R.O."/>
            <person name="Kuo R.C."/>
            <person name="Labutti K."/>
            <person name="Haridas S."/>
            <person name="Kuo A."/>
            <person name="Salamov A."/>
            <person name="Ahrendt S.R."/>
            <person name="Lipzen A."/>
            <person name="Sullivan W."/>
            <person name="Andreopoulos W.B."/>
            <person name="Clum A."/>
            <person name="Lindquist E."/>
            <person name="Daum C."/>
            <person name="Ramamoorthy G.K."/>
            <person name="Gryganskyi A."/>
            <person name="Culley D."/>
            <person name="Magnuson J.K."/>
            <person name="James T.Y."/>
            <person name="O'Malley M.A."/>
            <person name="Stajich J.E."/>
            <person name="Spatafora J.W."/>
            <person name="Visel A."/>
            <person name="Grigoriev I.V."/>
        </authorList>
    </citation>
    <scope>NUCLEOTIDE SEQUENCE [LARGE SCALE GENOMIC DNA]</scope>
    <source>
        <strain evidence="8 9">JEL800</strain>
    </source>
</reference>
<name>A0A1Y2C3S3_9FUNG</name>
<dbReference type="InterPro" id="IPR022591">
    <property type="entry name" value="TAF1_HAT_dom"/>
</dbReference>
<evidence type="ECO:0000256" key="1">
    <source>
        <dbReference type="ARBA" id="ARBA00004123"/>
    </source>
</evidence>
<proteinExistence type="inferred from homology"/>
<feature type="compositionally biased region" description="Acidic residues" evidence="6">
    <location>
        <begin position="564"/>
        <end position="580"/>
    </location>
</feature>
<dbReference type="GO" id="GO:0016251">
    <property type="term" value="F:RNA polymerase II general transcription initiation factor activity"/>
    <property type="evidence" value="ECO:0007669"/>
    <property type="project" value="InterPro"/>
</dbReference>
<protein>
    <recommendedName>
        <fullName evidence="7">Bromo domain-containing protein</fullName>
    </recommendedName>
</protein>
<feature type="compositionally biased region" description="Acidic residues" evidence="6">
    <location>
        <begin position="687"/>
        <end position="702"/>
    </location>
</feature>
<dbReference type="GO" id="GO:0005669">
    <property type="term" value="C:transcription factor TFIID complex"/>
    <property type="evidence" value="ECO:0007669"/>
    <property type="project" value="InterPro"/>
</dbReference>
<dbReference type="InterPro" id="IPR036427">
    <property type="entry name" value="Bromodomain-like_sf"/>
</dbReference>
<evidence type="ECO:0000313" key="9">
    <source>
        <dbReference type="Proteomes" id="UP000193642"/>
    </source>
</evidence>
<comment type="subcellular location">
    <subcellularLocation>
        <location evidence="1">Nucleus</location>
    </subcellularLocation>
</comment>
<dbReference type="STRING" id="329046.A0A1Y2C3S3"/>
<dbReference type="SUPFAM" id="SSF47370">
    <property type="entry name" value="Bromodomain"/>
    <property type="match status" value="1"/>
</dbReference>
<dbReference type="SMART" id="SM00297">
    <property type="entry name" value="BROMO"/>
    <property type="match status" value="1"/>
</dbReference>
<dbReference type="Pfam" id="PF00439">
    <property type="entry name" value="Bromodomain"/>
    <property type="match status" value="1"/>
</dbReference>
<evidence type="ECO:0000256" key="5">
    <source>
        <dbReference type="PROSITE-ProRule" id="PRU00035"/>
    </source>
</evidence>
<dbReference type="Pfam" id="PF12157">
    <property type="entry name" value="DUF3591"/>
    <property type="match status" value="1"/>
</dbReference>
<keyword evidence="9" id="KW-1185">Reference proteome</keyword>